<sequence length="340" mass="36980">MDLKHRRPSLALAGGALTACALALAAPCVALPDPGRAATGTDTHTRCISTPAEYLMAWEKRQVRCVSPALFGTTHTRGSTSLYPSGFWYAWAGSNTNLERYLALRRAYGHQPAKVGIGILSYVGFPGLDTFDTPTDLAVYTLPEGVQARVPSFETWFRLLDEEFGDTGAYPLRAQTDLVVAYSRLGPHRDVVDAFQSVTGCKRTALLQGREPSAAIGCNASFLGALRAAGPSPYTTGESKKCFANFASRYRGPRNAAALRAVLFQCQDAGFLNTGVGLGYNTYANPFVCEPAYRQSVRQKYTGREFIVPNSTLDRLPSHVDIGLDLGRPSERRFLRTGYC</sequence>
<accession>A0A8J3R8V2</accession>
<reference evidence="2" key="1">
    <citation type="submission" date="2021-01" db="EMBL/GenBank/DDBJ databases">
        <title>Whole genome shotgun sequence of Sphaerimonospora thailandensis NBRC 107569.</title>
        <authorList>
            <person name="Komaki H."/>
            <person name="Tamura T."/>
        </authorList>
    </citation>
    <scope>NUCLEOTIDE SEQUENCE</scope>
    <source>
        <strain evidence="2">NBRC 107569</strain>
    </source>
</reference>
<name>A0A8J3R8V2_9ACTN</name>
<dbReference type="PROSITE" id="PS51257">
    <property type="entry name" value="PROKAR_LIPOPROTEIN"/>
    <property type="match status" value="1"/>
</dbReference>
<evidence type="ECO:0000256" key="1">
    <source>
        <dbReference type="SAM" id="SignalP"/>
    </source>
</evidence>
<dbReference type="Proteomes" id="UP000610966">
    <property type="component" value="Unassembled WGS sequence"/>
</dbReference>
<feature type="signal peptide" evidence="1">
    <location>
        <begin position="1"/>
        <end position="25"/>
    </location>
</feature>
<keyword evidence="3" id="KW-1185">Reference proteome</keyword>
<proteinExistence type="predicted"/>
<comment type="caution">
    <text evidence="2">The sequence shown here is derived from an EMBL/GenBank/DDBJ whole genome shotgun (WGS) entry which is preliminary data.</text>
</comment>
<evidence type="ECO:0000313" key="2">
    <source>
        <dbReference type="EMBL" id="GIH70199.1"/>
    </source>
</evidence>
<keyword evidence="1" id="KW-0732">Signal</keyword>
<evidence type="ECO:0000313" key="3">
    <source>
        <dbReference type="Proteomes" id="UP000610966"/>
    </source>
</evidence>
<organism evidence="2 3">
    <name type="scientific">Sphaerimonospora thailandensis</name>
    <dbReference type="NCBI Taxonomy" id="795644"/>
    <lineage>
        <taxon>Bacteria</taxon>
        <taxon>Bacillati</taxon>
        <taxon>Actinomycetota</taxon>
        <taxon>Actinomycetes</taxon>
        <taxon>Streptosporangiales</taxon>
        <taxon>Streptosporangiaceae</taxon>
        <taxon>Sphaerimonospora</taxon>
    </lineage>
</organism>
<gene>
    <name evidence="2" type="ORF">Mth01_24520</name>
</gene>
<feature type="chain" id="PRO_5038436764" evidence="1">
    <location>
        <begin position="26"/>
        <end position="340"/>
    </location>
</feature>
<dbReference type="EMBL" id="BOOG01000020">
    <property type="protein sequence ID" value="GIH70199.1"/>
    <property type="molecule type" value="Genomic_DNA"/>
</dbReference>
<dbReference type="RefSeq" id="WP_204015917.1">
    <property type="nucleotide sequence ID" value="NZ_BOOG01000020.1"/>
</dbReference>
<dbReference type="AlphaFoldDB" id="A0A8J3R8V2"/>
<protein>
    <submittedName>
        <fullName evidence="2">Uncharacterized protein</fullName>
    </submittedName>
</protein>